<dbReference type="Proteomes" id="UP000886653">
    <property type="component" value="Unassembled WGS sequence"/>
</dbReference>
<sequence>MVYYIQVGEFVNLDGNKSIRNFHPIIFEIINVLHCSSYWSGDQSGLMGSEGGMRRIKGGAIK</sequence>
<comment type="caution">
    <text evidence="1">The sequence shown here is derived from an EMBL/GenBank/DDBJ whole genome shotgun (WGS) entry which is preliminary data.</text>
</comment>
<evidence type="ECO:0000313" key="1">
    <source>
        <dbReference type="EMBL" id="KAG0139003.1"/>
    </source>
</evidence>
<dbReference type="AlphaFoldDB" id="A0A9P6N5C0"/>
<name>A0A9P6N5C0_9BASI</name>
<organism evidence="1 2">
    <name type="scientific">Cronartium quercuum f. sp. fusiforme G11</name>
    <dbReference type="NCBI Taxonomy" id="708437"/>
    <lineage>
        <taxon>Eukaryota</taxon>
        <taxon>Fungi</taxon>
        <taxon>Dikarya</taxon>
        <taxon>Basidiomycota</taxon>
        <taxon>Pucciniomycotina</taxon>
        <taxon>Pucciniomycetes</taxon>
        <taxon>Pucciniales</taxon>
        <taxon>Coleosporiaceae</taxon>
        <taxon>Cronartium</taxon>
    </lineage>
</organism>
<gene>
    <name evidence="1" type="ORF">CROQUDRAFT_667050</name>
</gene>
<proteinExistence type="predicted"/>
<dbReference type="EMBL" id="MU167966">
    <property type="protein sequence ID" value="KAG0139003.1"/>
    <property type="molecule type" value="Genomic_DNA"/>
</dbReference>
<evidence type="ECO:0000313" key="2">
    <source>
        <dbReference type="Proteomes" id="UP000886653"/>
    </source>
</evidence>
<accession>A0A9P6N5C0</accession>
<reference evidence="1" key="1">
    <citation type="submission" date="2013-11" db="EMBL/GenBank/DDBJ databases">
        <title>Genome sequence of the fusiform rust pathogen reveals effectors for host alternation and coevolution with pine.</title>
        <authorList>
            <consortium name="DOE Joint Genome Institute"/>
            <person name="Smith K."/>
            <person name="Pendleton A."/>
            <person name="Kubisiak T."/>
            <person name="Anderson C."/>
            <person name="Salamov A."/>
            <person name="Aerts A."/>
            <person name="Riley R."/>
            <person name="Clum A."/>
            <person name="Lindquist E."/>
            <person name="Ence D."/>
            <person name="Campbell M."/>
            <person name="Kronenberg Z."/>
            <person name="Feau N."/>
            <person name="Dhillon B."/>
            <person name="Hamelin R."/>
            <person name="Burleigh J."/>
            <person name="Smith J."/>
            <person name="Yandell M."/>
            <person name="Nelson C."/>
            <person name="Grigoriev I."/>
            <person name="Davis J."/>
        </authorList>
    </citation>
    <scope>NUCLEOTIDE SEQUENCE</scope>
    <source>
        <strain evidence="1">G11</strain>
    </source>
</reference>
<protein>
    <submittedName>
        <fullName evidence="1">Uncharacterized protein</fullName>
    </submittedName>
</protein>
<feature type="non-terminal residue" evidence="1">
    <location>
        <position position="62"/>
    </location>
</feature>
<keyword evidence="2" id="KW-1185">Reference proteome</keyword>